<sequence length="148" mass="16525">MIKFLIILSIAFLLTIKSNGQSIDSLKLSDKEIPEGYALTKDNNCISIQACTFYDSPEMYGALIGKLKSKQIQNFDSKKAKGCIMYFEFEDGFKGDGFLGGLLWGGDKPTKEHPEEYYAKGNFLIIWSFKKGSVVTTISKDKIKAALK</sequence>
<evidence type="ECO:0000313" key="1">
    <source>
        <dbReference type="EMBL" id="GGH81775.1"/>
    </source>
</evidence>
<protein>
    <submittedName>
        <fullName evidence="1">Uncharacterized protein</fullName>
    </submittedName>
</protein>
<comment type="caution">
    <text evidence="1">The sequence shown here is derived from an EMBL/GenBank/DDBJ whole genome shotgun (WGS) entry which is preliminary data.</text>
</comment>
<organism evidence="1 2">
    <name type="scientific">Hymenobacter frigidus</name>
    <dbReference type="NCBI Taxonomy" id="1524095"/>
    <lineage>
        <taxon>Bacteria</taxon>
        <taxon>Pseudomonadati</taxon>
        <taxon>Bacteroidota</taxon>
        <taxon>Cytophagia</taxon>
        <taxon>Cytophagales</taxon>
        <taxon>Hymenobacteraceae</taxon>
        <taxon>Hymenobacter</taxon>
    </lineage>
</organism>
<accession>A0ABQ1ZYG0</accession>
<dbReference type="Proteomes" id="UP000637774">
    <property type="component" value="Unassembled WGS sequence"/>
</dbReference>
<proteinExistence type="predicted"/>
<keyword evidence="2" id="KW-1185">Reference proteome</keyword>
<evidence type="ECO:0000313" key="2">
    <source>
        <dbReference type="Proteomes" id="UP000637774"/>
    </source>
</evidence>
<name>A0ABQ1ZYG0_9BACT</name>
<reference evidence="2" key="1">
    <citation type="journal article" date="2019" name="Int. J. Syst. Evol. Microbiol.">
        <title>The Global Catalogue of Microorganisms (GCM) 10K type strain sequencing project: providing services to taxonomists for standard genome sequencing and annotation.</title>
        <authorList>
            <consortium name="The Broad Institute Genomics Platform"/>
            <consortium name="The Broad Institute Genome Sequencing Center for Infectious Disease"/>
            <person name="Wu L."/>
            <person name="Ma J."/>
        </authorList>
    </citation>
    <scope>NUCLEOTIDE SEQUENCE [LARGE SCALE GENOMIC DNA]</scope>
    <source>
        <strain evidence="2">CGMCC 1.14966</strain>
    </source>
</reference>
<gene>
    <name evidence="1" type="ORF">GCM10011495_09000</name>
</gene>
<dbReference type="EMBL" id="BMGY01000006">
    <property type="protein sequence ID" value="GGH81775.1"/>
    <property type="molecule type" value="Genomic_DNA"/>
</dbReference>
<dbReference type="RefSeq" id="WP_229748810.1">
    <property type="nucleotide sequence ID" value="NZ_BMGY01000006.1"/>
</dbReference>